<evidence type="ECO:0000256" key="4">
    <source>
        <dbReference type="ARBA" id="ARBA00023239"/>
    </source>
</evidence>
<dbReference type="InterPro" id="IPR011432">
    <property type="entry name" value="Shr-like_HID"/>
</dbReference>
<dbReference type="Proteomes" id="UP000653578">
    <property type="component" value="Unassembled WGS sequence"/>
</dbReference>
<protein>
    <submittedName>
        <fullName evidence="6">DUF1533 domain-containing protein</fullName>
    </submittedName>
</protein>
<comment type="subcellular location">
    <subcellularLocation>
        <location evidence="1">Periplasm</location>
    </subcellularLocation>
</comment>
<accession>A0ABX1X8Y6</accession>
<feature type="domain" description="SLH" evidence="5">
    <location>
        <begin position="1953"/>
        <end position="2016"/>
    </location>
</feature>
<dbReference type="SUPFAM" id="SSF48230">
    <property type="entry name" value="Chondroitin AC/alginate lyase"/>
    <property type="match status" value="1"/>
</dbReference>
<gene>
    <name evidence="6" type="ORF">GC096_10675</name>
</gene>
<dbReference type="InterPro" id="IPR059177">
    <property type="entry name" value="GH29D-like_dom"/>
</dbReference>
<dbReference type="Pfam" id="PF12733">
    <property type="entry name" value="Cadherin-like"/>
    <property type="match status" value="2"/>
</dbReference>
<dbReference type="Gene3D" id="1.50.10.100">
    <property type="entry name" value="Chondroitin AC/alginate lyase"/>
    <property type="match status" value="1"/>
</dbReference>
<reference evidence="6 7" key="1">
    <citation type="submission" date="2019-10" db="EMBL/GenBank/DDBJ databases">
        <title>Description of Paenibacillus humi sp. nov.</title>
        <authorList>
            <person name="Carlier A."/>
            <person name="Qi S."/>
        </authorList>
    </citation>
    <scope>NUCLEOTIDE SEQUENCE [LARGE SCALE GENOMIC DNA]</scope>
    <source>
        <strain evidence="6 7">LMG 31461</strain>
    </source>
</reference>
<dbReference type="InterPro" id="IPR012480">
    <property type="entry name" value="Hepar_II_III_C"/>
</dbReference>
<comment type="caution">
    <text evidence="6">The sequence shown here is derived from an EMBL/GenBank/DDBJ whole genome shotgun (WGS) entry which is preliminary data.</text>
</comment>
<evidence type="ECO:0000313" key="7">
    <source>
        <dbReference type="Proteomes" id="UP000653578"/>
    </source>
</evidence>
<dbReference type="EMBL" id="WHNY01000035">
    <property type="protein sequence ID" value="NOU64493.1"/>
    <property type="molecule type" value="Genomic_DNA"/>
</dbReference>
<feature type="domain" description="SLH" evidence="5">
    <location>
        <begin position="1891"/>
        <end position="1952"/>
    </location>
</feature>
<evidence type="ECO:0000259" key="5">
    <source>
        <dbReference type="PROSITE" id="PS51272"/>
    </source>
</evidence>
<evidence type="ECO:0000313" key="6">
    <source>
        <dbReference type="EMBL" id="NOU64493.1"/>
    </source>
</evidence>
<evidence type="ECO:0000256" key="2">
    <source>
        <dbReference type="ARBA" id="ARBA00022729"/>
    </source>
</evidence>
<dbReference type="Gene3D" id="2.60.120.430">
    <property type="entry name" value="Galactose-binding lectin"/>
    <property type="match status" value="2"/>
</dbReference>
<dbReference type="PANTHER" id="PTHR39210">
    <property type="entry name" value="HEPARIN-SULFATE LYASE"/>
    <property type="match status" value="1"/>
</dbReference>
<dbReference type="Pfam" id="PF07940">
    <property type="entry name" value="Hepar_II_III_C"/>
    <property type="match status" value="1"/>
</dbReference>
<keyword evidence="3" id="KW-0574">Periplasm</keyword>
<dbReference type="Gene3D" id="2.60.220.30">
    <property type="match status" value="1"/>
</dbReference>
<proteinExistence type="predicted"/>
<dbReference type="PROSITE" id="PS51272">
    <property type="entry name" value="SLH"/>
    <property type="match status" value="3"/>
</dbReference>
<dbReference type="Pfam" id="PF05426">
    <property type="entry name" value="Alginate_lyase"/>
    <property type="match status" value="1"/>
</dbReference>
<keyword evidence="2" id="KW-0732">Signal</keyword>
<keyword evidence="4" id="KW-0456">Lyase</keyword>
<organism evidence="6 7">
    <name type="scientific">Paenibacillus plantarum</name>
    <dbReference type="NCBI Taxonomy" id="2654975"/>
    <lineage>
        <taxon>Bacteria</taxon>
        <taxon>Bacillati</taxon>
        <taxon>Bacillota</taxon>
        <taxon>Bacilli</taxon>
        <taxon>Bacillales</taxon>
        <taxon>Paenibacillaceae</taxon>
        <taxon>Paenibacillus</taxon>
    </lineage>
</organism>
<dbReference type="Pfam" id="PF13290">
    <property type="entry name" value="CHB_HEX_C_1"/>
    <property type="match status" value="1"/>
</dbReference>
<dbReference type="Gene3D" id="2.70.98.70">
    <property type="match status" value="1"/>
</dbReference>
<keyword evidence="7" id="KW-1185">Reference proteome</keyword>
<dbReference type="InterPro" id="IPR025883">
    <property type="entry name" value="Cadherin-like_domain"/>
</dbReference>
<dbReference type="InterPro" id="IPR001119">
    <property type="entry name" value="SLH_dom"/>
</dbReference>
<dbReference type="InterPro" id="IPR008397">
    <property type="entry name" value="Alginate_lyase_dom"/>
</dbReference>
<evidence type="ECO:0000256" key="3">
    <source>
        <dbReference type="ARBA" id="ARBA00022764"/>
    </source>
</evidence>
<name>A0ABX1X8Y6_9BACL</name>
<sequence length="2074" mass="224890">MVSSITAPPEIAGLCIIQRRGMKIMVLRRFMKRLSALHAALLLLSLLQLFLPLQTARAAVQEFPISLQLNNMDSTTNLAGDITSTASLAAESNADPQFIKEGTGSKKWLLTFNNGADVTGTVSVYPKLAPNVDLNGYSTFKVWAYSAKARTGTQADRPFEIRFHMKGDSNYYYYRVLLDWTGWKEIEIPLSVVQTQKSSASVAAWGPLDYIRFHPQPLGSTVQDVGLQIYLDDLRLTGNAAVHPVTSNKPSGEYTNKVIVSLSSASTPTSLAKLYYKRVGIDSAFQLYTTPLTFTSNGEQTANVTLVTKSSINNIESEETTYQYAIIYRDYVETVSASLPAGTYAETKSIALSSPTVGAAVYYKIEGVDNTYKLYTTPLVVDHPLTITTKAEFEGKVSEVKSYTYNMDLSGSSSTPIGNMETFGGWTNTTATSEIPAVLGTKSGRWTDPTTAINITGMTGPWKQNDQIEFWLYSEKVSNKKVYFILECNVPTPGFDYFMSTFYVDWVGWKKVEVPFNKMLNSTGLADLANFNQVIIHPNWYNLDVSDPTDKLYFDGFALAKNAVESSIKQIDKSTLPDSTLNYTFSLKNISDVDTAYQISPKTVFGPGYDVTVTPTTAVVAKGAETDVNLQVKVPASAQAGDVQKAIYTVKPIQGGKEITVELNAKVGAPRVATKQHPYIMTSQTQLNEAKAKIQSYGWAEDYLDAIKVKADRWLNKTVYYPSKPAGESGKFVCGDTPLVFNYDKPHEHLCPTDNQIYTGSDVDAGWRFTAHTVNIEAARNLALTYALSGEAKYALKAKEILLNYAELYPSYAMQALNGRLYYQSLDEAVQMIELVQAYDLIEPSGLLSAAEKYNVEQNLFAPSAKTLQGYDVGKSNWQTWHNAAIGAVGAALEDKTLMDFSVTGKSGFNFQMANSVLSDGFWYEGAIGYHFYAQSALFFHAQALKNMGYDLFASPNFKKTFDVTLQYAFPDLGIINSNDSGKYPTNLGAPGRVVPMDYEGVYAEYNDADYGTLLSMLYNDRERARGGFIIPGNTNSGIVGEQAVFYGKTVIPTGGTLPTESMNFTGLGHSVLRAGSGDEQLYALVDYGVHGGYHGHPDKLHLEVFGKGERLAPDLGIPPYSNSMYTSYYKTTFSHNTVMVDGDTQAIPTVNNVEVYEPTKLFMQSEPFNIMTNTSSKAYAGMGRYERTVAVTKDYMIDLFTLESATRRQYDWLLHGIGAFTPGTTMDTFAGPLGTKDSTPYFRNGTSKELSGSWEGAWNTVNGNGLKLFSLTSSPSATSTMIVGEAPGPGNDTAAYTPTVVNRVYGNNAQFVSVLEPYKGTSKIENVRRTDPTHIVVDMKDGRKQLFYSNSEKEVAGQLQYYFVDGLQQTAENVDISTSVNANELQLTLNELSGVNTVTTVTYSPSTTKVLWNGSEVPFTKDNGFVMVSVQQLSAPALSADVTANDTLSPIDITFTENAAWRSAITAVKDGATTLSPTDYEIQAGKITIRAGVLGEGSHAVTVKASNYGDTVVTQVILLGVPVVISNDALLSDLDVDPGSITFDPAQLSYSVEIPNSVTSLILTVSKAHANQTLTVTGATYSSVSGNVYTYTVNDLQVGSYLINVKVTAEDGIAINPYQISVNRAPEVPVVSSNADLSGLTLSTGVIAPTFAVGTLSYSLQVSNSVSRLSVTASVYDSHATMTVNDVAAISGQASGWANLQVGTNDIKIVVTAQNGSSKTYTVTVKRDAEAVVQGNSGSTPTSNNLHVVSTNGTLTLPQGKTGEVSLNNEVKITIPADASAKELKVTIDKVLDTAKLITNKAVLASPIFEILKNFSENFSKPITLTFAFDKNSLKADQKAAVFYYDEAKKVWVEVPGGKVNGDQITVDVNHLTKYAVFVVNQTTVVPAVDPISNLSDIAGHWAESDIRAALKTGIVHGYEDGSFKPNQFVSRAEFIVMLMNALQPNVGAEKLPNYTDGDMIGDWAKQAIALAAKSNLVQGYEDGTFRPGNPLTRAQMAVVLANAHGAGTSAEKAVTFADVSDIPAWALEAVGIVQEAGLMQGYAENRFGPLSTVTRAEAITVITRLLPKQASK</sequence>
<dbReference type="PANTHER" id="PTHR39210:SF1">
    <property type="entry name" value="HEPARIN-SULFATE LYASE"/>
    <property type="match status" value="1"/>
</dbReference>
<evidence type="ECO:0000256" key="1">
    <source>
        <dbReference type="ARBA" id="ARBA00004418"/>
    </source>
</evidence>
<dbReference type="Pfam" id="PF07550">
    <property type="entry name" value="Shr-like_HID"/>
    <property type="match status" value="1"/>
</dbReference>
<dbReference type="InterPro" id="IPR008929">
    <property type="entry name" value="Chondroitin_lyas"/>
</dbReference>
<feature type="domain" description="SLH" evidence="5">
    <location>
        <begin position="2018"/>
        <end position="2074"/>
    </location>
</feature>
<dbReference type="Pfam" id="PF00395">
    <property type="entry name" value="SLH"/>
    <property type="match status" value="3"/>
</dbReference>